<reference evidence="3 4" key="1">
    <citation type="submission" date="2022-10" db="EMBL/GenBank/DDBJ databases">
        <title>Luteolibacter arcticus strain CCTCC AB 2014275, whole genome shotgun sequencing project.</title>
        <authorList>
            <person name="Zhao G."/>
            <person name="Shen L."/>
        </authorList>
    </citation>
    <scope>NUCLEOTIDE SEQUENCE [LARGE SCALE GENOMIC DNA]</scope>
    <source>
        <strain evidence="3 4">CCTCC AB 2014275</strain>
    </source>
</reference>
<proteinExistence type="predicted"/>
<comment type="caution">
    <text evidence="3">The sequence shown here is derived from an EMBL/GenBank/DDBJ whole genome shotgun (WGS) entry which is preliminary data.</text>
</comment>
<protein>
    <recommendedName>
        <fullName evidence="5">Lipoprotein</fullName>
    </recommendedName>
</protein>
<name>A0ABT3GQF7_9BACT</name>
<evidence type="ECO:0000256" key="2">
    <source>
        <dbReference type="SAM" id="SignalP"/>
    </source>
</evidence>
<dbReference type="Proteomes" id="UP001320876">
    <property type="component" value="Unassembled WGS sequence"/>
</dbReference>
<feature type="region of interest" description="Disordered" evidence="1">
    <location>
        <begin position="119"/>
        <end position="141"/>
    </location>
</feature>
<dbReference type="EMBL" id="JAPDDT010000016">
    <property type="protein sequence ID" value="MCW1925717.1"/>
    <property type="molecule type" value="Genomic_DNA"/>
</dbReference>
<evidence type="ECO:0000313" key="3">
    <source>
        <dbReference type="EMBL" id="MCW1925717.1"/>
    </source>
</evidence>
<feature type="compositionally biased region" description="Polar residues" evidence="1">
    <location>
        <begin position="119"/>
        <end position="131"/>
    </location>
</feature>
<feature type="chain" id="PRO_5046428996" description="Lipoprotein" evidence="2">
    <location>
        <begin position="23"/>
        <end position="193"/>
    </location>
</feature>
<evidence type="ECO:0008006" key="5">
    <source>
        <dbReference type="Google" id="ProtNLM"/>
    </source>
</evidence>
<evidence type="ECO:0000313" key="4">
    <source>
        <dbReference type="Proteomes" id="UP001320876"/>
    </source>
</evidence>
<feature type="signal peptide" evidence="2">
    <location>
        <begin position="1"/>
        <end position="22"/>
    </location>
</feature>
<sequence length="193" mass="20910">MKSGIRIIIASLIASCSSLTGAEAIEGFLGLKFGADRETAKTTMVERGFKLKDHKSEHKLEFEKGSYAGQPLRSLVMEFTNNRFNRATAVFEVSSGKREECVRLGLKANDSVRDQLTSQYGNPTSVKSVSRSKLRDGKDAGSSMFSAAWRSKGAVNGGERSITLSTVTIGLYSWVFNVVYDDGAPKAEPQGGL</sequence>
<dbReference type="RefSeq" id="WP_264489824.1">
    <property type="nucleotide sequence ID" value="NZ_JAPDDT010000016.1"/>
</dbReference>
<organism evidence="3 4">
    <name type="scientific">Luteolibacter arcticus</name>
    <dbReference type="NCBI Taxonomy" id="1581411"/>
    <lineage>
        <taxon>Bacteria</taxon>
        <taxon>Pseudomonadati</taxon>
        <taxon>Verrucomicrobiota</taxon>
        <taxon>Verrucomicrobiia</taxon>
        <taxon>Verrucomicrobiales</taxon>
        <taxon>Verrucomicrobiaceae</taxon>
        <taxon>Luteolibacter</taxon>
    </lineage>
</organism>
<keyword evidence="4" id="KW-1185">Reference proteome</keyword>
<gene>
    <name evidence="3" type="ORF">OKA05_24375</name>
</gene>
<accession>A0ABT3GQF7</accession>
<evidence type="ECO:0000256" key="1">
    <source>
        <dbReference type="SAM" id="MobiDB-lite"/>
    </source>
</evidence>
<keyword evidence="2" id="KW-0732">Signal</keyword>